<dbReference type="Proteomes" id="UP000828390">
    <property type="component" value="Unassembled WGS sequence"/>
</dbReference>
<reference evidence="1" key="2">
    <citation type="submission" date="2020-11" db="EMBL/GenBank/DDBJ databases">
        <authorList>
            <person name="McCartney M.A."/>
            <person name="Auch B."/>
            <person name="Kono T."/>
            <person name="Mallez S."/>
            <person name="Becker A."/>
            <person name="Gohl D.M."/>
            <person name="Silverstein K.A.T."/>
            <person name="Koren S."/>
            <person name="Bechman K.B."/>
            <person name="Herman A."/>
            <person name="Abrahante J.E."/>
            <person name="Garbe J."/>
        </authorList>
    </citation>
    <scope>NUCLEOTIDE SEQUENCE</scope>
    <source>
        <strain evidence="1">Duluth1</strain>
        <tissue evidence="1">Whole animal</tissue>
    </source>
</reference>
<dbReference type="EMBL" id="JAIWYP010000006">
    <property type="protein sequence ID" value="KAH3805788.1"/>
    <property type="molecule type" value="Genomic_DNA"/>
</dbReference>
<comment type="caution">
    <text evidence="1">The sequence shown here is derived from an EMBL/GenBank/DDBJ whole genome shotgun (WGS) entry which is preliminary data.</text>
</comment>
<name>A0A9D4JEL2_DREPO</name>
<dbReference type="InterPro" id="IPR008983">
    <property type="entry name" value="Tumour_necrosis_fac-like_dom"/>
</dbReference>
<dbReference type="Gene3D" id="2.60.120.40">
    <property type="match status" value="1"/>
</dbReference>
<gene>
    <name evidence="1" type="ORF">DPMN_134096</name>
</gene>
<evidence type="ECO:0000313" key="2">
    <source>
        <dbReference type="Proteomes" id="UP000828390"/>
    </source>
</evidence>
<evidence type="ECO:0000313" key="1">
    <source>
        <dbReference type="EMBL" id="KAH3805788.1"/>
    </source>
</evidence>
<keyword evidence="2" id="KW-1185">Reference proteome</keyword>
<organism evidence="1 2">
    <name type="scientific">Dreissena polymorpha</name>
    <name type="common">Zebra mussel</name>
    <name type="synonym">Mytilus polymorpha</name>
    <dbReference type="NCBI Taxonomy" id="45954"/>
    <lineage>
        <taxon>Eukaryota</taxon>
        <taxon>Metazoa</taxon>
        <taxon>Spiralia</taxon>
        <taxon>Lophotrochozoa</taxon>
        <taxon>Mollusca</taxon>
        <taxon>Bivalvia</taxon>
        <taxon>Autobranchia</taxon>
        <taxon>Heteroconchia</taxon>
        <taxon>Euheterodonta</taxon>
        <taxon>Imparidentia</taxon>
        <taxon>Neoheterodontei</taxon>
        <taxon>Myida</taxon>
        <taxon>Dreissenoidea</taxon>
        <taxon>Dreissenidae</taxon>
        <taxon>Dreissena</taxon>
    </lineage>
</organism>
<accession>A0A9D4JEL2</accession>
<dbReference type="AlphaFoldDB" id="A0A9D4JEL2"/>
<sequence>MAHEGSSSSYGIYHDNRQVVRLGLNAASVWWYSDSANVVFSLSKGATVSVRGTVNGDHYLEGAVESLGQTMFSGFLLKSHHAVAPIIG</sequence>
<protein>
    <submittedName>
        <fullName evidence="1">Uncharacterized protein</fullName>
    </submittedName>
</protein>
<reference evidence="1" key="1">
    <citation type="journal article" date="2019" name="bioRxiv">
        <title>The Genome of the Zebra Mussel, Dreissena polymorpha: A Resource for Invasive Species Research.</title>
        <authorList>
            <person name="McCartney M.A."/>
            <person name="Auch B."/>
            <person name="Kono T."/>
            <person name="Mallez S."/>
            <person name="Zhang Y."/>
            <person name="Obille A."/>
            <person name="Becker A."/>
            <person name="Abrahante J.E."/>
            <person name="Garbe J."/>
            <person name="Badalamenti J.P."/>
            <person name="Herman A."/>
            <person name="Mangelson H."/>
            <person name="Liachko I."/>
            <person name="Sullivan S."/>
            <person name="Sone E.D."/>
            <person name="Koren S."/>
            <person name="Silverstein K.A.T."/>
            <person name="Beckman K.B."/>
            <person name="Gohl D.M."/>
        </authorList>
    </citation>
    <scope>NUCLEOTIDE SEQUENCE</scope>
    <source>
        <strain evidence="1">Duluth1</strain>
        <tissue evidence="1">Whole animal</tissue>
    </source>
</reference>
<proteinExistence type="predicted"/>